<dbReference type="Pfam" id="PF02687">
    <property type="entry name" value="FtsX"/>
    <property type="match status" value="2"/>
</dbReference>
<dbReference type="GO" id="GO:0022857">
    <property type="term" value="F:transmembrane transporter activity"/>
    <property type="evidence" value="ECO:0007669"/>
    <property type="project" value="TreeGrafter"/>
</dbReference>
<evidence type="ECO:0000256" key="5">
    <source>
        <dbReference type="ARBA" id="ARBA00023136"/>
    </source>
</evidence>
<feature type="transmembrane region" description="Helical" evidence="7">
    <location>
        <begin position="779"/>
        <end position="799"/>
    </location>
</feature>
<keyword evidence="4 7" id="KW-1133">Transmembrane helix</keyword>
<feature type="domain" description="MacB-like periplasmic core" evidence="9">
    <location>
        <begin position="495"/>
        <end position="699"/>
    </location>
</feature>
<dbReference type="InterPro" id="IPR003838">
    <property type="entry name" value="ABC3_permease_C"/>
</dbReference>
<feature type="transmembrane region" description="Helical" evidence="7">
    <location>
        <begin position="268"/>
        <end position="293"/>
    </location>
</feature>
<feature type="transmembrane region" description="Helical" evidence="7">
    <location>
        <begin position="437"/>
        <end position="461"/>
    </location>
</feature>
<evidence type="ECO:0000259" key="9">
    <source>
        <dbReference type="Pfam" id="PF12704"/>
    </source>
</evidence>
<feature type="transmembrane region" description="Helical" evidence="7">
    <location>
        <begin position="320"/>
        <end position="347"/>
    </location>
</feature>
<keyword evidence="2" id="KW-1003">Cell membrane</keyword>
<evidence type="ECO:0000313" key="11">
    <source>
        <dbReference type="Proteomes" id="UP000248889"/>
    </source>
</evidence>
<comment type="subcellular location">
    <subcellularLocation>
        <location evidence="1">Cell membrane</location>
        <topology evidence="1">Multi-pass membrane protein</topology>
    </subcellularLocation>
</comment>
<evidence type="ECO:0000256" key="7">
    <source>
        <dbReference type="SAM" id="Phobius"/>
    </source>
</evidence>
<comment type="caution">
    <text evidence="10">The sequence shown here is derived from an EMBL/GenBank/DDBJ whole genome shotgun (WGS) entry which is preliminary data.</text>
</comment>
<dbReference type="Proteomes" id="UP000248889">
    <property type="component" value="Unassembled WGS sequence"/>
</dbReference>
<evidence type="ECO:0000256" key="4">
    <source>
        <dbReference type="ARBA" id="ARBA00022989"/>
    </source>
</evidence>
<evidence type="ECO:0000256" key="1">
    <source>
        <dbReference type="ARBA" id="ARBA00004651"/>
    </source>
</evidence>
<feature type="transmembrane region" description="Helical" evidence="7">
    <location>
        <begin position="729"/>
        <end position="754"/>
    </location>
</feature>
<evidence type="ECO:0000256" key="6">
    <source>
        <dbReference type="ARBA" id="ARBA00038076"/>
    </source>
</evidence>
<dbReference type="InterPro" id="IPR025857">
    <property type="entry name" value="MacB_PCD"/>
</dbReference>
<evidence type="ECO:0000256" key="2">
    <source>
        <dbReference type="ARBA" id="ARBA00022475"/>
    </source>
</evidence>
<evidence type="ECO:0000313" key="10">
    <source>
        <dbReference type="EMBL" id="RAG82970.1"/>
    </source>
</evidence>
<feature type="transmembrane region" description="Helical" evidence="7">
    <location>
        <begin position="359"/>
        <end position="382"/>
    </location>
</feature>
<dbReference type="AlphaFoldDB" id="A0A2X0K6U1"/>
<name>A0A2X0K6U1_9ACTN</name>
<feature type="domain" description="ABC3 transporter permease C-terminal" evidence="8">
    <location>
        <begin position="733"/>
        <end position="848"/>
    </location>
</feature>
<comment type="similarity">
    <text evidence="6">Belongs to the ABC-4 integral membrane protein family.</text>
</comment>
<dbReference type="PANTHER" id="PTHR30572">
    <property type="entry name" value="MEMBRANE COMPONENT OF TRANSPORTER-RELATED"/>
    <property type="match status" value="1"/>
</dbReference>
<reference evidence="10 11" key="1">
    <citation type="submission" date="2018-06" db="EMBL/GenBank/DDBJ databases">
        <title>Streptacidiphilus pinicola sp. nov., isolated from pine grove soil.</title>
        <authorList>
            <person name="Roh S.G."/>
            <person name="Park S."/>
            <person name="Kim M.-K."/>
            <person name="Yun B.-R."/>
            <person name="Park J."/>
            <person name="Kim M.J."/>
            <person name="Kim Y.S."/>
            <person name="Kim S.B."/>
        </authorList>
    </citation>
    <scope>NUCLEOTIDE SEQUENCE [LARGE SCALE GENOMIC DNA]</scope>
    <source>
        <strain evidence="10 11">MMS16-CNU450</strain>
    </source>
</reference>
<evidence type="ECO:0000256" key="3">
    <source>
        <dbReference type="ARBA" id="ARBA00022692"/>
    </source>
</evidence>
<dbReference type="OrthoDB" id="9780560at2"/>
<keyword evidence="3 7" id="KW-0812">Transmembrane</keyword>
<dbReference type="InterPro" id="IPR050250">
    <property type="entry name" value="Macrolide_Exporter_MacB"/>
</dbReference>
<protein>
    <recommendedName>
        <fullName evidence="12">ABC transporter permease</fullName>
    </recommendedName>
</protein>
<feature type="transmembrane region" description="Helical" evidence="7">
    <location>
        <begin position="819"/>
        <end position="838"/>
    </location>
</feature>
<evidence type="ECO:0008006" key="12">
    <source>
        <dbReference type="Google" id="ProtNLM"/>
    </source>
</evidence>
<feature type="transmembrane region" description="Helical" evidence="7">
    <location>
        <begin position="498"/>
        <end position="520"/>
    </location>
</feature>
<organism evidence="10 11">
    <name type="scientific">Streptacidiphilus pinicola</name>
    <dbReference type="NCBI Taxonomy" id="2219663"/>
    <lineage>
        <taxon>Bacteria</taxon>
        <taxon>Bacillati</taxon>
        <taxon>Actinomycetota</taxon>
        <taxon>Actinomycetes</taxon>
        <taxon>Kitasatosporales</taxon>
        <taxon>Streptomycetaceae</taxon>
        <taxon>Streptacidiphilus</taxon>
    </lineage>
</organism>
<dbReference type="RefSeq" id="WP_111504426.1">
    <property type="nucleotide sequence ID" value="NZ_QKYN01000098.1"/>
</dbReference>
<gene>
    <name evidence="10" type="ORF">DN069_24770</name>
</gene>
<proteinExistence type="inferred from homology"/>
<dbReference type="Pfam" id="PF12704">
    <property type="entry name" value="MacB_PCD"/>
    <property type="match status" value="2"/>
</dbReference>
<sequence>MLKATLRSFLAHKGRLALSLLAVLLSVAFVAGTLMFTDTIGSTFDRLFRSTSADVSITAHNDVAGRNDQNFSGTVPTVPASLIPQVAHLPGAAAVNGRVALAGIVLTDANNKSIGAIGGAPTIGINWNPGPNSPVDLTSGTAPTGDGHVVVDADTVKKHHLALGQPLHVIAATGGFPVTLSGIATFNTTNPGATLVFLDTGTAQRRLLGHEGVFTSIDLTAAKGVTHEQLRDRVAPVVGSAYDVKTAEQTAKDAAQTLGTFLSVIKDALLGFAGIAVLVGVSLILNTFSMLVAQRTRELGLMRALGASREQVNRSVLVEAALLGLIGSTLGLVLGVGLALGLIRLIARGGMVLKGSQLAVHWPTIVAAYAVGILVTTVSAYLPARRASRISPMAALREADTPERGAPLRVRAVVGLVVLAVAAGLLVGAATDRNLGQAGILLGGGVLLSLVGLIVLGPLLARPVIRAIGGWFPRVFGPVGTLSQRNALRNPRRTSATASALMIGLALVASLSVVGSSIAASFDAQIDKTIGADLIVQNSTGLPFPNEVGDAVQATPGVGLVVRGQGTRGALVAADGTQKRTVVVGTGPGLDKVVRIQMRSGSVAAGTAPGHALIGSNYADAHGLHLGSPVTILFQSGRVGTLTVGGIDVTDTNPGGLGDEPVVASTTLRQYVPGALDDVVFVNVAPGASKAQVKSALTTALAKDPQVQVRDQSDYKKLIRGQIDLLLNLIYGLLALAIIIAILGVVNTLALSVIERTREIGLLRAIGLGRAQLRRMVRLEAVVIALFGAVLGLGLGLGWGLAAQRLLAAKGLQSLAVPWATIIAVVVGAAVVGLLAALGPALRASRLDVLDAIAHE</sequence>
<keyword evidence="5 7" id="KW-0472">Membrane</keyword>
<evidence type="ECO:0000259" key="8">
    <source>
        <dbReference type="Pfam" id="PF02687"/>
    </source>
</evidence>
<accession>A0A2X0K6U1</accession>
<dbReference type="EMBL" id="QKYN01000098">
    <property type="protein sequence ID" value="RAG82970.1"/>
    <property type="molecule type" value="Genomic_DNA"/>
</dbReference>
<feature type="domain" description="ABC3 transporter permease C-terminal" evidence="8">
    <location>
        <begin position="272"/>
        <end position="392"/>
    </location>
</feature>
<dbReference type="GO" id="GO:0005886">
    <property type="term" value="C:plasma membrane"/>
    <property type="evidence" value="ECO:0007669"/>
    <property type="project" value="UniProtKB-SubCell"/>
</dbReference>
<dbReference type="PANTHER" id="PTHR30572:SF4">
    <property type="entry name" value="ABC TRANSPORTER PERMEASE YTRF"/>
    <property type="match status" value="1"/>
</dbReference>
<feature type="domain" description="MacB-like periplasmic core" evidence="9">
    <location>
        <begin position="17"/>
        <end position="235"/>
    </location>
</feature>
<feature type="transmembrane region" description="Helical" evidence="7">
    <location>
        <begin position="412"/>
        <end position="431"/>
    </location>
</feature>
<keyword evidence="11" id="KW-1185">Reference proteome</keyword>